<dbReference type="Proteomes" id="UP000276215">
    <property type="component" value="Unassembled WGS sequence"/>
</dbReference>
<sequence length="70" mass="7578">MNQMPTAVGLLCPISFSDHQSIPEKLRTRCGLGGTAGSAVFCPAIHKLLGFSLVMDVMRKKQDVLQASQF</sequence>
<evidence type="ECO:0000313" key="2">
    <source>
        <dbReference type="Proteomes" id="UP000276215"/>
    </source>
</evidence>
<gene>
    <name evidence="1" type="ORF">L873DRAFT_1805352</name>
</gene>
<dbReference type="AlphaFoldDB" id="A0A3N4JUG7"/>
<keyword evidence="2" id="KW-1185">Reference proteome</keyword>
<dbReference type="EMBL" id="ML120380">
    <property type="protein sequence ID" value="RPB00472.1"/>
    <property type="molecule type" value="Genomic_DNA"/>
</dbReference>
<organism evidence="1 2">
    <name type="scientific">Choiromyces venosus 120613-1</name>
    <dbReference type="NCBI Taxonomy" id="1336337"/>
    <lineage>
        <taxon>Eukaryota</taxon>
        <taxon>Fungi</taxon>
        <taxon>Dikarya</taxon>
        <taxon>Ascomycota</taxon>
        <taxon>Pezizomycotina</taxon>
        <taxon>Pezizomycetes</taxon>
        <taxon>Pezizales</taxon>
        <taxon>Tuberaceae</taxon>
        <taxon>Choiromyces</taxon>
    </lineage>
</organism>
<reference evidence="1 2" key="1">
    <citation type="journal article" date="2018" name="Nat. Ecol. Evol.">
        <title>Pezizomycetes genomes reveal the molecular basis of ectomycorrhizal truffle lifestyle.</title>
        <authorList>
            <person name="Murat C."/>
            <person name="Payen T."/>
            <person name="Noel B."/>
            <person name="Kuo A."/>
            <person name="Morin E."/>
            <person name="Chen J."/>
            <person name="Kohler A."/>
            <person name="Krizsan K."/>
            <person name="Balestrini R."/>
            <person name="Da Silva C."/>
            <person name="Montanini B."/>
            <person name="Hainaut M."/>
            <person name="Levati E."/>
            <person name="Barry K.W."/>
            <person name="Belfiori B."/>
            <person name="Cichocki N."/>
            <person name="Clum A."/>
            <person name="Dockter R.B."/>
            <person name="Fauchery L."/>
            <person name="Guy J."/>
            <person name="Iotti M."/>
            <person name="Le Tacon F."/>
            <person name="Lindquist E.A."/>
            <person name="Lipzen A."/>
            <person name="Malagnac F."/>
            <person name="Mello A."/>
            <person name="Molinier V."/>
            <person name="Miyauchi S."/>
            <person name="Poulain J."/>
            <person name="Riccioni C."/>
            <person name="Rubini A."/>
            <person name="Sitrit Y."/>
            <person name="Splivallo R."/>
            <person name="Traeger S."/>
            <person name="Wang M."/>
            <person name="Zifcakova L."/>
            <person name="Wipf D."/>
            <person name="Zambonelli A."/>
            <person name="Paolocci F."/>
            <person name="Nowrousian M."/>
            <person name="Ottonello S."/>
            <person name="Baldrian P."/>
            <person name="Spatafora J.W."/>
            <person name="Henrissat B."/>
            <person name="Nagy L.G."/>
            <person name="Aury J.M."/>
            <person name="Wincker P."/>
            <person name="Grigoriev I.V."/>
            <person name="Bonfante P."/>
            <person name="Martin F.M."/>
        </authorList>
    </citation>
    <scope>NUCLEOTIDE SEQUENCE [LARGE SCALE GENOMIC DNA]</scope>
    <source>
        <strain evidence="1 2">120613-1</strain>
    </source>
</reference>
<accession>A0A3N4JUG7</accession>
<evidence type="ECO:0000313" key="1">
    <source>
        <dbReference type="EMBL" id="RPB00472.1"/>
    </source>
</evidence>
<name>A0A3N4JUG7_9PEZI</name>
<protein>
    <submittedName>
        <fullName evidence="1">Uncharacterized protein</fullName>
    </submittedName>
</protein>
<feature type="non-terminal residue" evidence="1">
    <location>
        <position position="70"/>
    </location>
</feature>
<proteinExistence type="predicted"/>